<keyword evidence="3" id="KW-0378">Hydrolase</keyword>
<evidence type="ECO:0000256" key="1">
    <source>
        <dbReference type="ARBA" id="ARBA00005964"/>
    </source>
</evidence>
<feature type="compositionally biased region" description="Polar residues" evidence="6">
    <location>
        <begin position="814"/>
        <end position="823"/>
    </location>
</feature>
<dbReference type="PROSITE" id="PS00122">
    <property type="entry name" value="CARBOXYLESTERASE_B_1"/>
    <property type="match status" value="2"/>
</dbReference>
<organism evidence="9 10">
    <name type="scientific">Aedes albopictus</name>
    <name type="common">Asian tiger mosquito</name>
    <name type="synonym">Stegomyia albopicta</name>
    <dbReference type="NCBI Taxonomy" id="7160"/>
    <lineage>
        <taxon>Eukaryota</taxon>
        <taxon>Metazoa</taxon>
        <taxon>Ecdysozoa</taxon>
        <taxon>Arthropoda</taxon>
        <taxon>Hexapoda</taxon>
        <taxon>Insecta</taxon>
        <taxon>Pterygota</taxon>
        <taxon>Neoptera</taxon>
        <taxon>Endopterygota</taxon>
        <taxon>Diptera</taxon>
        <taxon>Nematocera</taxon>
        <taxon>Culicoidea</taxon>
        <taxon>Culicidae</taxon>
        <taxon>Culicinae</taxon>
        <taxon>Aedini</taxon>
        <taxon>Aedes</taxon>
        <taxon>Stegomyia</taxon>
    </lineage>
</organism>
<dbReference type="PANTHER" id="PTHR43142">
    <property type="entry name" value="CARBOXYLIC ESTER HYDROLASE"/>
    <property type="match status" value="1"/>
</dbReference>
<comment type="similarity">
    <text evidence="1">Belongs to the type-B carboxylesterase/lipase family.</text>
</comment>
<protein>
    <recommendedName>
        <fullName evidence="8">Carboxylesterase type B domain-containing protein</fullName>
    </recommendedName>
</protein>
<dbReference type="InterPro" id="IPR019826">
    <property type="entry name" value="Carboxylesterase_B_AS"/>
</dbReference>
<dbReference type="EnsemblMetazoa" id="AALFPA23_018064.R26525">
    <property type="protein sequence ID" value="AALFPA23_018064.P26525"/>
    <property type="gene ID" value="AALFPA23_018064"/>
</dbReference>
<reference evidence="9" key="2">
    <citation type="submission" date="2025-05" db="UniProtKB">
        <authorList>
            <consortium name="EnsemblMetazoa"/>
        </authorList>
    </citation>
    <scope>IDENTIFICATION</scope>
    <source>
        <strain evidence="9">Foshan</strain>
    </source>
</reference>
<feature type="domain" description="Carboxylesterase type B" evidence="8">
    <location>
        <begin position="1029"/>
        <end position="1559"/>
    </location>
</feature>
<dbReference type="InterPro" id="IPR002018">
    <property type="entry name" value="CarbesteraseB"/>
</dbReference>
<keyword evidence="2" id="KW-0719">Serine esterase</keyword>
<keyword evidence="7" id="KW-0732">Signal</keyword>
<dbReference type="PANTHER" id="PTHR43142:SF12">
    <property type="entry name" value="CARBOXYLESTERASE TYPE B DOMAIN-CONTAINING PROTEIN-RELATED"/>
    <property type="match status" value="1"/>
</dbReference>
<reference evidence="10" key="1">
    <citation type="journal article" date="2015" name="Proc. Natl. Acad. Sci. U.S.A.">
        <title>Genome sequence of the Asian Tiger mosquito, Aedes albopictus, reveals insights into its biology, genetics, and evolution.</title>
        <authorList>
            <person name="Chen X.G."/>
            <person name="Jiang X."/>
            <person name="Gu J."/>
            <person name="Xu M."/>
            <person name="Wu Y."/>
            <person name="Deng Y."/>
            <person name="Zhang C."/>
            <person name="Bonizzoni M."/>
            <person name="Dermauw W."/>
            <person name="Vontas J."/>
            <person name="Armbruster P."/>
            <person name="Huang X."/>
            <person name="Yang Y."/>
            <person name="Zhang H."/>
            <person name="He W."/>
            <person name="Peng H."/>
            <person name="Liu Y."/>
            <person name="Wu K."/>
            <person name="Chen J."/>
            <person name="Lirakis M."/>
            <person name="Topalis P."/>
            <person name="Van Leeuwen T."/>
            <person name="Hall A.B."/>
            <person name="Jiang X."/>
            <person name="Thorpe C."/>
            <person name="Mueller R.L."/>
            <person name="Sun C."/>
            <person name="Waterhouse R.M."/>
            <person name="Yan G."/>
            <person name="Tu Z.J."/>
            <person name="Fang X."/>
            <person name="James A.A."/>
        </authorList>
    </citation>
    <scope>NUCLEOTIDE SEQUENCE [LARGE SCALE GENOMIC DNA]</scope>
    <source>
        <strain evidence="10">Foshan</strain>
    </source>
</reference>
<dbReference type="GeneID" id="109397004"/>
<sequence length="1579" mass="175149">MCWKYISALLIVSGVISCFGQETAPIVNIQGLGSVRGSVGNTAWTSRPTYEFQGIPYGQAPVGTLRFKPTLKASAWSGIRDATQPGTRCPQIDDDYLNVENEDCLTLSVYSNSLDAGRPVMVYIHGGWFFKGGADEYKPDYLLESDIVLVVIQYRLGPLGFLSTMTEDIPGNVGMLDVITALEWVQQYIGYFGGNSSQVTIFGESAGAAAVSAMLHSPLVQTRSTPLFQKAIMQSGSVFAPWAMSDSPLEGANDIAARLGCTGVAVEQCLQGVPIRNLLEAFSAHRTQTIANSGYPYVAGTGIVVGGPSALFPIHPKNYLENANKNIAVMGGTTSQDGLFLLNELHEIHPNLLRTLNTTHALLDYVHLLHEKFGHSKFDGSLEGYALGMNFYDIAALRWEDMVSSLTDICGNHGIKAPVLSEVQAFSNVNPGNVYLYSFDYSSALTQLNLTVPFPHERPVHNAEELKYLFPKEVLDEDDVRMAKIMVQLWTSFAIRGAPAAKGVVYWPPLDGLFGPFLKINTESEQTNYYLNELTATVYKYRVFGGAGSRMAVSVGSIVTLLIVVLGVKSLSLAIFQFFGVVNWPLVWVRHRQIPLGQRTRVVEAVQINVTRVGVGKRLDISQNRSFDTVGATDLKVCHDGDVLLRVSKVGLRVLRKERRRTSNYNTSSCHIRISTVCDGLRSMSGKCFQKVLYGNPTKALFYGSSGTTKSCRDICQVFIASSILGNVDSIGYWIRIHRPCRQRSPGLKNDLVEQPLRNQWTIQQSRNGACPGRLSEHRHLVGISTKVRNMVLNPLQRHDHVQHTSVSRDHITQSRQKTQRSQPILNHHQNHIPFQQIVRRVLNRCSQRQAVFVVLVHPLDRLGTLLTWFANVAYLVPCRYLHRGLEPPRPNRSLRIWDVVKLDDRLALQVDDRIGRILPLDERSAVYILTQDQNQDGFAKRDKVTGSNCVERRDNAPQSRSRSAYIRLSEIVDRIWGARLCFVFVCFKALEFHSFCVYFCCTVLRVQPEALAMSLQLGESVPVADEAPEVSLPNLGSLRGSVGTSAFSGRKILQFLSVKYGETTAGEYRFKPPRKALPWEGVRDVSRYGLPCPQLKLISLFNAKEFAPDIEDCLSLSVYTNDLSGKKPVMIFIHGGGFYEGSGSNQTPEFLLEKDIVLVVVQYRLGPLGFLSTQTEAIPGNAGLMDIHLALEWVQENIGHFGGDTGNVTLFGQSAGAAAVSALMYSPKVPEGLFHKVILQSGGSSAPWVWDKDPLEHAREIAALMGCDPNADSSRKIEMPTKEVELCMQNADVWSLLRAFIEHKTRTTAVKGLGDVGGNRLTVGDFHGYLLEKPWDSIKAGKIRPNLPMMAGVVKHEGTFLLTTIYDGMRNRNQLDDQNFIKYGLLERVNKVLGTEDPSGSLVAYQIRSLFTPEQLESGKFENLTHGLTDLAGSILVKAALLREAQANNAVNPTGTFLYSFDYRGEKTRFGYGADTSHYPFDGGVHHSDDLLYLFPFSPGEPKLNERDARMARQMVDLWTSFATTGVPKSDLTGDVQWKSMSDYAGPYLHIDELPRLGSNFYEEFTVASDESRRHTAP</sequence>
<evidence type="ECO:0000256" key="5">
    <source>
        <dbReference type="ARBA" id="ARBA00023180"/>
    </source>
</evidence>
<evidence type="ECO:0000256" key="6">
    <source>
        <dbReference type="SAM" id="MobiDB-lite"/>
    </source>
</evidence>
<feature type="compositionally biased region" description="Basic and acidic residues" evidence="6">
    <location>
        <begin position="803"/>
        <end position="813"/>
    </location>
</feature>
<feature type="signal peptide" evidence="7">
    <location>
        <begin position="1"/>
        <end position="20"/>
    </location>
</feature>
<dbReference type="Gene3D" id="3.40.50.1820">
    <property type="entry name" value="alpha/beta hydrolase"/>
    <property type="match status" value="2"/>
</dbReference>
<evidence type="ECO:0000259" key="8">
    <source>
        <dbReference type="Pfam" id="PF00135"/>
    </source>
</evidence>
<evidence type="ECO:0000256" key="4">
    <source>
        <dbReference type="ARBA" id="ARBA00023157"/>
    </source>
</evidence>
<evidence type="ECO:0000256" key="2">
    <source>
        <dbReference type="ARBA" id="ARBA00022487"/>
    </source>
</evidence>
<dbReference type="InterPro" id="IPR029058">
    <property type="entry name" value="AB_hydrolase_fold"/>
</dbReference>
<feature type="chain" id="PRO_5045075083" description="Carboxylesterase type B domain-containing protein" evidence="7">
    <location>
        <begin position="21"/>
        <end position="1579"/>
    </location>
</feature>
<feature type="region of interest" description="Disordered" evidence="6">
    <location>
        <begin position="803"/>
        <end position="823"/>
    </location>
</feature>
<evidence type="ECO:0000256" key="7">
    <source>
        <dbReference type="SAM" id="SignalP"/>
    </source>
</evidence>
<keyword evidence="10" id="KW-1185">Reference proteome</keyword>
<keyword evidence="5" id="KW-0325">Glycoprotein</keyword>
<feature type="domain" description="Carboxylesterase type B" evidence="8">
    <location>
        <begin position="24"/>
        <end position="529"/>
    </location>
</feature>
<evidence type="ECO:0000313" key="10">
    <source>
        <dbReference type="Proteomes" id="UP000069940"/>
    </source>
</evidence>
<evidence type="ECO:0000313" key="9">
    <source>
        <dbReference type="EnsemblMetazoa" id="AALFPA23_018064.P26525"/>
    </source>
</evidence>
<evidence type="ECO:0000256" key="3">
    <source>
        <dbReference type="ARBA" id="ARBA00022801"/>
    </source>
</evidence>
<name>A0ABM1ZFX2_AEDAL</name>
<keyword evidence="4" id="KW-1015">Disulfide bond</keyword>
<dbReference type="Proteomes" id="UP000069940">
    <property type="component" value="Unassembled WGS sequence"/>
</dbReference>
<dbReference type="Pfam" id="PF00135">
    <property type="entry name" value="COesterase"/>
    <property type="match status" value="2"/>
</dbReference>
<proteinExistence type="inferred from homology"/>
<dbReference type="RefSeq" id="XP_062714135.1">
    <property type="nucleotide sequence ID" value="XM_062858151.1"/>
</dbReference>
<accession>A0ABM1ZFX2</accession>
<dbReference type="PROSITE" id="PS51257">
    <property type="entry name" value="PROKAR_LIPOPROTEIN"/>
    <property type="match status" value="1"/>
</dbReference>
<dbReference type="SUPFAM" id="SSF53474">
    <property type="entry name" value="alpha/beta-Hydrolases"/>
    <property type="match status" value="2"/>
</dbReference>